<sequence length="283" mass="29013">PSAETSLGIGGSRGGHSGLRGVGYIPKHGGRGPVLGGRPALDDAAASRRAQRGQQPRREGLLPRTVRASPGAHAATGPEKGGEKGAVGKRGGSPGPPAGQGGPGGGRWPRPPGCSGSWDSGSHRESDVATALGEGLWLLSRRDRAQPRTRGQRRRDREQLRSRGGRTGQRAGHRAGKDLQQAGPPRRAAPRRSGPQGGAQTSLSSPWAPLPAGRAGARVADMIQQSARTPCWPSSRSAAAAATGGVDCLSRQGQREPACGLANPRLAAERQPQESPGAAPGRQ</sequence>
<feature type="compositionally biased region" description="Gly residues" evidence="1">
    <location>
        <begin position="8"/>
        <end position="21"/>
    </location>
</feature>
<dbReference type="AlphaFoldDB" id="M3Z7Q9"/>
<dbReference type="EMBL" id="AEYP01101317">
    <property type="status" value="NOT_ANNOTATED_CDS"/>
    <property type="molecule type" value="Genomic_DNA"/>
</dbReference>
<feature type="compositionally biased region" description="Low complexity" evidence="1">
    <location>
        <begin position="180"/>
        <end position="194"/>
    </location>
</feature>
<feature type="compositionally biased region" description="Gly residues" evidence="1">
    <location>
        <begin position="84"/>
        <end position="107"/>
    </location>
</feature>
<accession>M3Z7Q9</accession>
<name>M3Z7Q9_MUSPF</name>
<dbReference type="OMA" id="DHAPHIN"/>
<evidence type="ECO:0000313" key="2">
    <source>
        <dbReference type="Ensembl" id="ENSMPUP00000019622.1"/>
    </source>
</evidence>
<organism evidence="2">
    <name type="scientific">Mustela putorius furo</name>
    <name type="common">European domestic ferret</name>
    <name type="synonym">Mustela furo</name>
    <dbReference type="NCBI Taxonomy" id="9669"/>
    <lineage>
        <taxon>Eukaryota</taxon>
        <taxon>Metazoa</taxon>
        <taxon>Chordata</taxon>
        <taxon>Craniata</taxon>
        <taxon>Vertebrata</taxon>
        <taxon>Euteleostomi</taxon>
        <taxon>Mammalia</taxon>
        <taxon>Eutheria</taxon>
        <taxon>Laurasiatheria</taxon>
        <taxon>Carnivora</taxon>
        <taxon>Caniformia</taxon>
        <taxon>Musteloidea</taxon>
        <taxon>Mustelidae</taxon>
        <taxon>Mustelinae</taxon>
        <taxon>Mustela</taxon>
    </lineage>
</organism>
<protein>
    <submittedName>
        <fullName evidence="2">Uncharacterized protein</fullName>
    </submittedName>
</protein>
<reference evidence="2" key="1">
    <citation type="submission" date="2024-06" db="UniProtKB">
        <authorList>
            <consortium name="Ensembl"/>
        </authorList>
    </citation>
    <scope>IDENTIFICATION</scope>
</reference>
<dbReference type="InParanoid" id="M3Z7Q9"/>
<feature type="region of interest" description="Disordered" evidence="1">
    <location>
        <begin position="242"/>
        <end position="283"/>
    </location>
</feature>
<feature type="region of interest" description="Disordered" evidence="1">
    <location>
        <begin position="1"/>
        <end position="216"/>
    </location>
</feature>
<evidence type="ECO:0000256" key="1">
    <source>
        <dbReference type="SAM" id="MobiDB-lite"/>
    </source>
</evidence>
<dbReference type="Ensembl" id="ENSMPUT00000019902.1">
    <property type="protein sequence ID" value="ENSMPUP00000019622.1"/>
    <property type="gene ID" value="ENSMPUG00000019750.1"/>
</dbReference>
<dbReference type="HOGENOM" id="CLU_985310_0_0_1"/>
<proteinExistence type="predicted"/>
<feature type="compositionally biased region" description="Low complexity" evidence="1">
    <location>
        <begin position="38"/>
        <end position="54"/>
    </location>
</feature>